<evidence type="ECO:0000259" key="1">
    <source>
        <dbReference type="Pfam" id="PF12728"/>
    </source>
</evidence>
<dbReference type="InterPro" id="IPR010093">
    <property type="entry name" value="SinI_DNA-bd"/>
</dbReference>
<protein>
    <submittedName>
        <fullName evidence="2">Unannotated protein</fullName>
    </submittedName>
</protein>
<dbReference type="InterPro" id="IPR041657">
    <property type="entry name" value="HTH_17"/>
</dbReference>
<feature type="domain" description="Helix-turn-helix" evidence="1">
    <location>
        <begin position="79"/>
        <end position="127"/>
    </location>
</feature>
<dbReference type="AlphaFoldDB" id="A0A6J6WCD6"/>
<dbReference type="SUPFAM" id="SSF46955">
    <property type="entry name" value="Putative DNA-binding domain"/>
    <property type="match status" value="1"/>
</dbReference>
<name>A0A6J6WCD6_9ZZZZ</name>
<reference evidence="2" key="1">
    <citation type="submission" date="2020-05" db="EMBL/GenBank/DDBJ databases">
        <authorList>
            <person name="Chiriac C."/>
            <person name="Salcher M."/>
            <person name="Ghai R."/>
            <person name="Kavagutti S V."/>
        </authorList>
    </citation>
    <scope>NUCLEOTIDE SEQUENCE</scope>
</reference>
<accession>A0A6J6WCD6</accession>
<gene>
    <name evidence="2" type="ORF">UFOPK2958_00542</name>
</gene>
<dbReference type="GO" id="GO:0003677">
    <property type="term" value="F:DNA binding"/>
    <property type="evidence" value="ECO:0007669"/>
    <property type="project" value="InterPro"/>
</dbReference>
<dbReference type="InterPro" id="IPR009061">
    <property type="entry name" value="DNA-bd_dom_put_sf"/>
</dbReference>
<evidence type="ECO:0000313" key="2">
    <source>
        <dbReference type="EMBL" id="CAB4781056.1"/>
    </source>
</evidence>
<sequence length="172" mass="19644">MEKSQFSRLRSLPGTQQFLDLLSSAGYSEEGENQRTIKLVLSARESAELPAELATFLFAMVDAVQRGGEVTVTMPRDLISTQEAAEILGVSRPTVVRLLESGKIPFEKIGSHRRINKGDVLFYREARRRAEYQAFTLSVMDEDEEEDFEQVLLELREVRRHLAEVRRRSSNI</sequence>
<dbReference type="NCBIfam" id="TIGR01764">
    <property type="entry name" value="excise"/>
    <property type="match status" value="1"/>
</dbReference>
<dbReference type="Pfam" id="PF12728">
    <property type="entry name" value="HTH_17"/>
    <property type="match status" value="1"/>
</dbReference>
<dbReference type="EMBL" id="CAFAAB010000046">
    <property type="protein sequence ID" value="CAB4781056.1"/>
    <property type="molecule type" value="Genomic_DNA"/>
</dbReference>
<organism evidence="2">
    <name type="scientific">freshwater metagenome</name>
    <dbReference type="NCBI Taxonomy" id="449393"/>
    <lineage>
        <taxon>unclassified sequences</taxon>
        <taxon>metagenomes</taxon>
        <taxon>ecological metagenomes</taxon>
    </lineage>
</organism>
<proteinExistence type="predicted"/>